<protein>
    <recommendedName>
        <fullName evidence="1">Probable queuosine precursor transporter</fullName>
        <shortName evidence="1">Q precursor transporter</shortName>
    </recommendedName>
</protein>
<accession>A0A9J7AVP4</accession>
<evidence type="ECO:0000313" key="2">
    <source>
        <dbReference type="EMBL" id="UUX51392.1"/>
    </source>
</evidence>
<dbReference type="KEGG" id="naci:NUH88_06770"/>
<sequence length="191" mass="20549">MSTSEAAVFGRAGLIAGMTAMGIVVLVSNIAVNYPINDWLTWGALTYPIAFLVTDLVNRIFGPGPARKVVYAGFALGVALSLWFADQRIALASGTAFLAAQLLDIWVFDKMRRQSWWKAPLVSSLLSSALDTALFFSLAFYATGLPWVTWAIGDYGAKLAMAAVLLVPFRAFIAVLPQRFQRAEPAADAAG</sequence>
<gene>
    <name evidence="2" type="ORF">NUH88_06770</name>
</gene>
<name>A0A9J7AVP4_9PROT</name>
<dbReference type="EMBL" id="CP102480">
    <property type="protein sequence ID" value="UUX51392.1"/>
    <property type="molecule type" value="Genomic_DNA"/>
</dbReference>
<keyword evidence="1" id="KW-1133">Transmembrane helix</keyword>
<proteinExistence type="inferred from homology"/>
<dbReference type="GO" id="GO:0022857">
    <property type="term" value="F:transmembrane transporter activity"/>
    <property type="evidence" value="ECO:0007669"/>
    <property type="project" value="UniProtKB-UniRule"/>
</dbReference>
<evidence type="ECO:0000256" key="1">
    <source>
        <dbReference type="HAMAP-Rule" id="MF_02088"/>
    </source>
</evidence>
<keyword evidence="1" id="KW-0812">Transmembrane</keyword>
<dbReference type="GO" id="GO:0005886">
    <property type="term" value="C:plasma membrane"/>
    <property type="evidence" value="ECO:0007669"/>
    <property type="project" value="UniProtKB-SubCell"/>
</dbReference>
<feature type="transmembrane region" description="Helical" evidence="1">
    <location>
        <begin position="12"/>
        <end position="33"/>
    </location>
</feature>
<feature type="transmembrane region" description="Helical" evidence="1">
    <location>
        <begin position="91"/>
        <end position="109"/>
    </location>
</feature>
<keyword evidence="1" id="KW-0472">Membrane</keyword>
<dbReference type="Proteomes" id="UP001060336">
    <property type="component" value="Chromosome"/>
</dbReference>
<dbReference type="NCBIfam" id="TIGR00697">
    <property type="entry name" value="queuosine precursor transporter"/>
    <property type="match status" value="1"/>
</dbReference>
<organism evidence="2 3">
    <name type="scientific">Nisaea acidiphila</name>
    <dbReference type="NCBI Taxonomy" id="1862145"/>
    <lineage>
        <taxon>Bacteria</taxon>
        <taxon>Pseudomonadati</taxon>
        <taxon>Pseudomonadota</taxon>
        <taxon>Alphaproteobacteria</taxon>
        <taxon>Rhodospirillales</taxon>
        <taxon>Thalassobaculaceae</taxon>
        <taxon>Nisaea</taxon>
    </lineage>
</organism>
<comment type="function">
    <text evidence="1">Involved in the import of queuosine (Q) precursors, required for Q precursor salvage.</text>
</comment>
<feature type="transmembrane region" description="Helical" evidence="1">
    <location>
        <begin position="69"/>
        <end position="85"/>
    </location>
</feature>
<keyword evidence="3" id="KW-1185">Reference proteome</keyword>
<dbReference type="HAMAP" id="MF_02088">
    <property type="entry name" value="Q_prec_transport"/>
    <property type="match status" value="1"/>
</dbReference>
<dbReference type="RefSeq" id="WP_257770844.1">
    <property type="nucleotide sequence ID" value="NZ_CP102480.1"/>
</dbReference>
<feature type="transmembrane region" description="Helical" evidence="1">
    <location>
        <begin position="39"/>
        <end position="57"/>
    </location>
</feature>
<dbReference type="PANTHER" id="PTHR34300:SF1">
    <property type="entry name" value="QUEUOSINE PRECURSOR TRANSPORTER"/>
    <property type="match status" value="1"/>
</dbReference>
<reference evidence="2" key="1">
    <citation type="submission" date="2022-08" db="EMBL/GenBank/DDBJ databases">
        <title>Nisaea acidiphila sp. nov., isolated from a marine algal debris and emended description of the genus Nisaea Urios et al. 2008.</title>
        <authorList>
            <person name="Kwon K."/>
        </authorList>
    </citation>
    <scope>NUCLEOTIDE SEQUENCE</scope>
    <source>
        <strain evidence="2">MEBiC11861</strain>
    </source>
</reference>
<dbReference type="Pfam" id="PF02592">
    <property type="entry name" value="Vut_1"/>
    <property type="match status" value="2"/>
</dbReference>
<keyword evidence="1" id="KW-0997">Cell inner membrane</keyword>
<keyword evidence="1" id="KW-0813">Transport</keyword>
<dbReference type="InterPro" id="IPR003744">
    <property type="entry name" value="YhhQ"/>
</dbReference>
<dbReference type="AlphaFoldDB" id="A0A9J7AVP4"/>
<feature type="transmembrane region" description="Helical" evidence="1">
    <location>
        <begin position="121"/>
        <end position="143"/>
    </location>
</feature>
<comment type="similarity">
    <text evidence="1">Belongs to the vitamin uptake transporter (VUT/ECF) (TC 2.A.88) family. Q precursor transporter subfamily.</text>
</comment>
<keyword evidence="1" id="KW-1003">Cell membrane</keyword>
<evidence type="ECO:0000313" key="3">
    <source>
        <dbReference type="Proteomes" id="UP001060336"/>
    </source>
</evidence>
<feature type="transmembrane region" description="Helical" evidence="1">
    <location>
        <begin position="155"/>
        <end position="176"/>
    </location>
</feature>
<comment type="subcellular location">
    <subcellularLocation>
        <location evidence="1">Cell inner membrane</location>
        <topology evidence="1">Multi-pass membrane protein</topology>
    </subcellularLocation>
</comment>
<dbReference type="PANTHER" id="PTHR34300">
    <property type="entry name" value="QUEUOSINE PRECURSOR TRANSPORTER-RELATED"/>
    <property type="match status" value="1"/>
</dbReference>